<dbReference type="RefSeq" id="WP_162656019.1">
    <property type="nucleotide sequence ID" value="NZ_LR593887.1"/>
</dbReference>
<keyword evidence="3" id="KW-1185">Reference proteome</keyword>
<protein>
    <submittedName>
        <fullName evidence="2">Protein-disulfide reductase</fullName>
    </submittedName>
</protein>
<dbReference type="Proteomes" id="UP000464378">
    <property type="component" value="Chromosome"/>
</dbReference>
<feature type="chain" id="PRO_5036172687" evidence="1">
    <location>
        <begin position="23"/>
        <end position="189"/>
    </location>
</feature>
<gene>
    <name evidence="2" type="ORF">GMBLW1_31060</name>
</gene>
<feature type="signal peptide" evidence="1">
    <location>
        <begin position="1"/>
        <end position="22"/>
    </location>
</feature>
<dbReference type="AlphaFoldDB" id="A0A6C2YHL5"/>
<reference evidence="2" key="1">
    <citation type="submission" date="2019-04" db="EMBL/GenBank/DDBJ databases">
        <authorList>
            <consortium name="Science for Life Laboratories"/>
        </authorList>
    </citation>
    <scope>NUCLEOTIDE SEQUENCE</scope>
    <source>
        <strain evidence="2">MBLW1</strain>
    </source>
</reference>
<organism evidence="2">
    <name type="scientific">Tuwongella immobilis</name>
    <dbReference type="NCBI Taxonomy" id="692036"/>
    <lineage>
        <taxon>Bacteria</taxon>
        <taxon>Pseudomonadati</taxon>
        <taxon>Planctomycetota</taxon>
        <taxon>Planctomycetia</taxon>
        <taxon>Gemmatales</taxon>
        <taxon>Gemmataceae</taxon>
        <taxon>Tuwongella</taxon>
    </lineage>
</organism>
<evidence type="ECO:0000313" key="3">
    <source>
        <dbReference type="Proteomes" id="UP000464378"/>
    </source>
</evidence>
<evidence type="ECO:0000313" key="2">
    <source>
        <dbReference type="EMBL" id="VIP00854.1"/>
    </source>
</evidence>
<proteinExistence type="predicted"/>
<name>A0A6C2YHL5_9BACT</name>
<dbReference type="KEGG" id="tim:GMBLW1_31060"/>
<sequence>MIIRTLVGALALVLLTSSIATAQDTASDAIESVSASVEPAQARPGELVTVKFTIKLKNGWHTYPTMQVDENARTMVNKLTFPKTGSLVFVGAIKDPANAEVKAEPILEIEKLLIYHGTVTWERKAIVAPNAAAGAAEAKIAARLTVCTDDKCVPVPVAAPAKLTIAGTPVEVAPEYRAEVEKALAAPSR</sequence>
<accession>A0A6C2YHL5</accession>
<dbReference type="InParanoid" id="A0A6C2YHL5"/>
<dbReference type="EMBL" id="LR593887">
    <property type="protein sequence ID" value="VTR97126.1"/>
    <property type="molecule type" value="Genomic_DNA"/>
</dbReference>
<evidence type="ECO:0000256" key="1">
    <source>
        <dbReference type="SAM" id="SignalP"/>
    </source>
</evidence>
<dbReference type="EMBL" id="LR586016">
    <property type="protein sequence ID" value="VIP00854.1"/>
    <property type="molecule type" value="Genomic_DNA"/>
</dbReference>
<keyword evidence="1" id="KW-0732">Signal</keyword>